<keyword evidence="2" id="KW-1185">Reference proteome</keyword>
<reference evidence="1 2" key="1">
    <citation type="submission" date="2013-03" db="EMBL/GenBank/DDBJ databases">
        <title>The Genome Sequence of Capronia coronata CBS 617.96.</title>
        <authorList>
            <consortium name="The Broad Institute Genomics Platform"/>
            <person name="Cuomo C."/>
            <person name="de Hoog S."/>
            <person name="Gorbushina A."/>
            <person name="Walker B."/>
            <person name="Young S.K."/>
            <person name="Zeng Q."/>
            <person name="Gargeya S."/>
            <person name="Fitzgerald M."/>
            <person name="Haas B."/>
            <person name="Abouelleil A."/>
            <person name="Allen A.W."/>
            <person name="Alvarado L."/>
            <person name="Arachchi H.M."/>
            <person name="Berlin A.M."/>
            <person name="Chapman S.B."/>
            <person name="Gainer-Dewar J."/>
            <person name="Goldberg J."/>
            <person name="Griggs A."/>
            <person name="Gujja S."/>
            <person name="Hansen M."/>
            <person name="Howarth C."/>
            <person name="Imamovic A."/>
            <person name="Ireland A."/>
            <person name="Larimer J."/>
            <person name="McCowan C."/>
            <person name="Murphy C."/>
            <person name="Pearson M."/>
            <person name="Poon T.W."/>
            <person name="Priest M."/>
            <person name="Roberts A."/>
            <person name="Saif S."/>
            <person name="Shea T."/>
            <person name="Sisk P."/>
            <person name="Sykes S."/>
            <person name="Wortman J."/>
            <person name="Nusbaum C."/>
            <person name="Birren B."/>
        </authorList>
    </citation>
    <scope>NUCLEOTIDE SEQUENCE [LARGE SCALE GENOMIC DNA]</scope>
    <source>
        <strain evidence="1 2">CBS 617.96</strain>
    </source>
</reference>
<evidence type="ECO:0000313" key="1">
    <source>
        <dbReference type="EMBL" id="EXJ88337.1"/>
    </source>
</evidence>
<gene>
    <name evidence="1" type="ORF">A1O1_05267</name>
</gene>
<dbReference type="OrthoDB" id="4137752at2759"/>
<name>W9Y698_9EURO</name>
<protein>
    <submittedName>
        <fullName evidence="1">Uncharacterized protein</fullName>
    </submittedName>
</protein>
<comment type="caution">
    <text evidence="1">The sequence shown here is derived from an EMBL/GenBank/DDBJ whole genome shotgun (WGS) entry which is preliminary data.</text>
</comment>
<dbReference type="RefSeq" id="XP_007724343.1">
    <property type="nucleotide sequence ID" value="XM_007726153.1"/>
</dbReference>
<dbReference type="EMBL" id="AMWN01000004">
    <property type="protein sequence ID" value="EXJ88337.1"/>
    <property type="molecule type" value="Genomic_DNA"/>
</dbReference>
<dbReference type="GeneID" id="19160142"/>
<sequence>MAFTSSTTDWFGGEMTMSQHRQPQQSVFREPRMAAFFICSSEYPKGKIFQIEKPSEISLLPPVAIRRPAFPDMRKQSMQMLTPCTLFAIEACRKCPLHQNPAQANPISNRPEDFLATDKQKDVCDEMLARSLACDWSNMPVPPLKQKAEDVMDLLPYHRESTPKNLQDVRMLETVFEADFQAQVETASAPVQGSYNFGIGPWDMQIGQLQRPFGQRG</sequence>
<accession>W9Y698</accession>
<organism evidence="1 2">
    <name type="scientific">Capronia coronata CBS 617.96</name>
    <dbReference type="NCBI Taxonomy" id="1182541"/>
    <lineage>
        <taxon>Eukaryota</taxon>
        <taxon>Fungi</taxon>
        <taxon>Dikarya</taxon>
        <taxon>Ascomycota</taxon>
        <taxon>Pezizomycotina</taxon>
        <taxon>Eurotiomycetes</taxon>
        <taxon>Chaetothyriomycetidae</taxon>
        <taxon>Chaetothyriales</taxon>
        <taxon>Herpotrichiellaceae</taxon>
        <taxon>Capronia</taxon>
    </lineage>
</organism>
<evidence type="ECO:0000313" key="2">
    <source>
        <dbReference type="Proteomes" id="UP000019484"/>
    </source>
</evidence>
<dbReference type="HOGENOM" id="CLU_056765_1_0_1"/>
<proteinExistence type="predicted"/>
<dbReference type="Proteomes" id="UP000019484">
    <property type="component" value="Unassembled WGS sequence"/>
</dbReference>
<dbReference type="AlphaFoldDB" id="W9Y698"/>